<protein>
    <submittedName>
        <fullName evidence="5">(rape) hypothetical protein</fullName>
    </submittedName>
</protein>
<dbReference type="PANTHER" id="PTHR32410:SF153">
    <property type="entry name" value="CHP-RICH ZINC FINGER PROTEIN-LIKE-RELATED"/>
    <property type="match status" value="1"/>
</dbReference>
<dbReference type="SUPFAM" id="SSF57889">
    <property type="entry name" value="Cysteine-rich domain"/>
    <property type="match status" value="2"/>
</dbReference>
<reference evidence="5" key="1">
    <citation type="submission" date="2021-01" db="EMBL/GenBank/DDBJ databases">
        <authorList>
            <consortium name="Genoscope - CEA"/>
            <person name="William W."/>
        </authorList>
    </citation>
    <scope>NUCLEOTIDE SEQUENCE</scope>
</reference>
<keyword evidence="2" id="KW-0175">Coiled coil</keyword>
<dbReference type="Proteomes" id="UP001295469">
    <property type="component" value="Chromosome C04"/>
</dbReference>
<dbReference type="InterPro" id="IPR004146">
    <property type="entry name" value="DC1"/>
</dbReference>
<feature type="domain" description="DC1" evidence="4">
    <location>
        <begin position="342"/>
        <end position="391"/>
    </location>
</feature>
<gene>
    <name evidence="5" type="ORF">DARMORV10_C04P29530.1</name>
</gene>
<accession>A0A816JL60</accession>
<evidence type="ECO:0000313" key="5">
    <source>
        <dbReference type="EMBL" id="CAF1841283.1"/>
    </source>
</evidence>
<feature type="domain" description="DC1" evidence="4">
    <location>
        <begin position="288"/>
        <end position="332"/>
    </location>
</feature>
<evidence type="ECO:0000256" key="3">
    <source>
        <dbReference type="SAM" id="Phobius"/>
    </source>
</evidence>
<dbReference type="InterPro" id="IPR046349">
    <property type="entry name" value="C1-like_sf"/>
</dbReference>
<dbReference type="Pfam" id="PF03107">
    <property type="entry name" value="C1_2"/>
    <property type="match status" value="2"/>
</dbReference>
<dbReference type="PANTHER" id="PTHR32410">
    <property type="entry name" value="CYSTEINE/HISTIDINE-RICH C1 DOMAIN FAMILY PROTEIN"/>
    <property type="match status" value="1"/>
</dbReference>
<evidence type="ECO:0000256" key="2">
    <source>
        <dbReference type="SAM" id="Coils"/>
    </source>
</evidence>
<keyword evidence="3" id="KW-1133">Transmembrane helix</keyword>
<dbReference type="InterPro" id="IPR053192">
    <property type="entry name" value="Vacuole_Formation_Reg"/>
</dbReference>
<evidence type="ECO:0000259" key="4">
    <source>
        <dbReference type="Pfam" id="PF03107"/>
    </source>
</evidence>
<evidence type="ECO:0000256" key="1">
    <source>
        <dbReference type="ARBA" id="ARBA00022737"/>
    </source>
</evidence>
<feature type="transmembrane region" description="Helical" evidence="3">
    <location>
        <begin position="143"/>
        <end position="161"/>
    </location>
</feature>
<keyword evidence="3" id="KW-0812">Transmembrane</keyword>
<feature type="coiled-coil region" evidence="2">
    <location>
        <begin position="31"/>
        <end position="90"/>
    </location>
</feature>
<keyword evidence="3" id="KW-0472">Membrane</keyword>
<keyword evidence="1" id="KW-0677">Repeat</keyword>
<dbReference type="EMBL" id="HG994368">
    <property type="protein sequence ID" value="CAF1841283.1"/>
    <property type="molecule type" value="Genomic_DNA"/>
</dbReference>
<sequence>MSLVAQAVSLFKHDSLPEPLSKLISLISRKISMSDSDLKALKKRADAAEEELSVARSTIEALELRKANLMEEIGAKAVEHKKELDRLRDSRIYERDHHHGRWYMRYEPIEPKERSLDHFVEIVYRSFLWISLLLSLRGFCLRLLNLLLFVFAPTLVVFRLLRRFNLDFPAFDGFEEVSSFEEAKWKCFIGRWKKFKLLGGEDFTHFICGSCNGEYHQEYDKAPLQIKHPIHPKHFLQLVSMRFGSGTRVRYCCDDDLNVVFYYCSACDYAMNIACVEKTLILAREIPNWHEHTLALFPTQASFPCSICTLTHSACPFYVCPPCDFVVHQKCISLPRVIRISRHPHHHIFFTPSFTQGHLSCGVCRRKMDTDYGGYSCVKDGCSYAAHSRCATQSNVWDGIDLDGVHPEQIEEEVEPFARISDGIIRHFSHEYHLLRLDENKDKDYDENKLCQLSSMCYPNLFR</sequence>
<dbReference type="AlphaFoldDB" id="A0A816JL60"/>
<organism evidence="5">
    <name type="scientific">Brassica napus</name>
    <name type="common">Rape</name>
    <dbReference type="NCBI Taxonomy" id="3708"/>
    <lineage>
        <taxon>Eukaryota</taxon>
        <taxon>Viridiplantae</taxon>
        <taxon>Streptophyta</taxon>
        <taxon>Embryophyta</taxon>
        <taxon>Tracheophyta</taxon>
        <taxon>Spermatophyta</taxon>
        <taxon>Magnoliopsida</taxon>
        <taxon>eudicotyledons</taxon>
        <taxon>Gunneridae</taxon>
        <taxon>Pentapetalae</taxon>
        <taxon>rosids</taxon>
        <taxon>malvids</taxon>
        <taxon>Brassicales</taxon>
        <taxon>Brassicaceae</taxon>
        <taxon>Brassiceae</taxon>
        <taxon>Brassica</taxon>
    </lineage>
</organism>
<name>A0A816JL60_BRANA</name>
<proteinExistence type="predicted"/>